<feature type="domain" description="Disease resistance protein At4g27190-like leucine-rich repeats" evidence="8">
    <location>
        <begin position="756"/>
        <end position="866"/>
    </location>
</feature>
<feature type="domain" description="Disease resistance protein At4g27190-like leucine-rich repeats" evidence="8">
    <location>
        <begin position="632"/>
        <end position="739"/>
    </location>
</feature>
<dbReference type="InterPro" id="IPR042197">
    <property type="entry name" value="Apaf_helical"/>
</dbReference>
<dbReference type="GO" id="GO:0043531">
    <property type="term" value="F:ADP binding"/>
    <property type="evidence" value="ECO:0007669"/>
    <property type="project" value="InterPro"/>
</dbReference>
<proteinExistence type="inferred from homology"/>
<dbReference type="InterPro" id="IPR036388">
    <property type="entry name" value="WH-like_DNA-bd_sf"/>
</dbReference>
<evidence type="ECO:0000259" key="7">
    <source>
        <dbReference type="Pfam" id="PF00931"/>
    </source>
</evidence>
<comment type="caution">
    <text evidence="9">The sequence shown here is derived from an EMBL/GenBank/DDBJ whole genome shotgun (WGS) entry which is preliminary data.</text>
</comment>
<feature type="domain" description="Disease resistance protein At4g27190-like leucine-rich repeats" evidence="8">
    <location>
        <begin position="886"/>
        <end position="988"/>
    </location>
</feature>
<feature type="domain" description="Disease resistance protein At4g27190-like leucine-rich repeats" evidence="8">
    <location>
        <begin position="1256"/>
        <end position="1354"/>
    </location>
</feature>
<dbReference type="InterPro" id="IPR050905">
    <property type="entry name" value="Plant_NBS-LRR"/>
</dbReference>
<evidence type="ECO:0000256" key="4">
    <source>
        <dbReference type="ARBA" id="ARBA00022741"/>
    </source>
</evidence>
<feature type="domain" description="Disease resistance protein At4g27190-like leucine-rich repeats" evidence="8">
    <location>
        <begin position="1759"/>
        <end position="1867"/>
    </location>
</feature>
<dbReference type="PANTHER" id="PTHR33463:SF183">
    <property type="entry name" value="NB-ARC DOMAIN DISEASE RESISTANCE PROTEIN"/>
    <property type="match status" value="1"/>
</dbReference>
<organism evidence="9 10">
    <name type="scientific">Senna tora</name>
    <dbReference type="NCBI Taxonomy" id="362788"/>
    <lineage>
        <taxon>Eukaryota</taxon>
        <taxon>Viridiplantae</taxon>
        <taxon>Streptophyta</taxon>
        <taxon>Embryophyta</taxon>
        <taxon>Tracheophyta</taxon>
        <taxon>Spermatophyta</taxon>
        <taxon>Magnoliopsida</taxon>
        <taxon>eudicotyledons</taxon>
        <taxon>Gunneridae</taxon>
        <taxon>Pentapetalae</taxon>
        <taxon>rosids</taxon>
        <taxon>fabids</taxon>
        <taxon>Fabales</taxon>
        <taxon>Fabaceae</taxon>
        <taxon>Caesalpinioideae</taxon>
        <taxon>Cassia clade</taxon>
        <taxon>Senna</taxon>
    </lineage>
</organism>
<dbReference type="EMBL" id="JAAIUW010000005">
    <property type="protein sequence ID" value="KAF7831650.1"/>
    <property type="molecule type" value="Genomic_DNA"/>
</dbReference>
<dbReference type="InterPro" id="IPR057135">
    <property type="entry name" value="At4g27190-like_LRR"/>
</dbReference>
<feature type="domain" description="Disease resistance protein At4g27190-like leucine-rich repeats" evidence="8">
    <location>
        <begin position="1378"/>
        <end position="1476"/>
    </location>
</feature>
<evidence type="ECO:0000259" key="8">
    <source>
        <dbReference type="Pfam" id="PF23247"/>
    </source>
</evidence>
<feature type="domain" description="Disease resistance protein At4g27190-like leucine-rich repeats" evidence="8">
    <location>
        <begin position="1896"/>
        <end position="1996"/>
    </location>
</feature>
<dbReference type="SUPFAM" id="SSF52540">
    <property type="entry name" value="P-loop containing nucleoside triphosphate hydrolases"/>
    <property type="match status" value="1"/>
</dbReference>
<dbReference type="Pfam" id="PF00931">
    <property type="entry name" value="NB-ARC"/>
    <property type="match status" value="1"/>
</dbReference>
<feature type="domain" description="Disease resistance protein At4g27190-like leucine-rich repeats" evidence="8">
    <location>
        <begin position="1142"/>
        <end position="1243"/>
    </location>
</feature>
<feature type="domain" description="Disease resistance protein At4g27190-like leucine-rich repeats" evidence="8">
    <location>
        <begin position="2013"/>
        <end position="2123"/>
    </location>
</feature>
<dbReference type="SUPFAM" id="SSF52058">
    <property type="entry name" value="L domain-like"/>
    <property type="match status" value="2"/>
</dbReference>
<dbReference type="GO" id="GO:0006952">
    <property type="term" value="P:defense response"/>
    <property type="evidence" value="ECO:0007669"/>
    <property type="project" value="UniProtKB-KW"/>
</dbReference>
<evidence type="ECO:0000256" key="2">
    <source>
        <dbReference type="ARBA" id="ARBA00022614"/>
    </source>
</evidence>
<evidence type="ECO:0000256" key="1">
    <source>
        <dbReference type="ARBA" id="ARBA00008894"/>
    </source>
</evidence>
<feature type="domain" description="NB-ARC" evidence="7">
    <location>
        <begin position="170"/>
        <end position="214"/>
    </location>
</feature>
<keyword evidence="4" id="KW-0547">Nucleotide-binding</keyword>
<evidence type="ECO:0000313" key="10">
    <source>
        <dbReference type="Proteomes" id="UP000634136"/>
    </source>
</evidence>
<reference evidence="9" key="1">
    <citation type="submission" date="2020-09" db="EMBL/GenBank/DDBJ databases">
        <title>Genome-Enabled Discovery of Anthraquinone Biosynthesis in Senna tora.</title>
        <authorList>
            <person name="Kang S.-H."/>
            <person name="Pandey R.P."/>
            <person name="Lee C.-M."/>
            <person name="Sim J.-S."/>
            <person name="Jeong J.-T."/>
            <person name="Choi B.-S."/>
            <person name="Jung M."/>
            <person name="Ginzburg D."/>
            <person name="Zhao K."/>
            <person name="Won S.Y."/>
            <person name="Oh T.-J."/>
            <person name="Yu Y."/>
            <person name="Kim N.-H."/>
            <person name="Lee O.R."/>
            <person name="Lee T.-H."/>
            <person name="Bashyal P."/>
            <person name="Kim T.-S."/>
            <person name="Lee W.-H."/>
            <person name="Kawkins C."/>
            <person name="Kim C.-K."/>
            <person name="Kim J.S."/>
            <person name="Ahn B.O."/>
            <person name="Rhee S.Y."/>
            <person name="Sohng J.K."/>
        </authorList>
    </citation>
    <scope>NUCLEOTIDE SEQUENCE</scope>
    <source>
        <tissue evidence="9">Leaf</tissue>
    </source>
</reference>
<dbReference type="Gene3D" id="1.10.10.10">
    <property type="entry name" value="Winged helix-like DNA-binding domain superfamily/Winged helix DNA-binding domain"/>
    <property type="match status" value="1"/>
</dbReference>
<evidence type="ECO:0000256" key="5">
    <source>
        <dbReference type="ARBA" id="ARBA00022821"/>
    </source>
</evidence>
<accession>A0A834WPW3</accession>
<feature type="domain" description="Disease resistance protein At4g27190-like leucine-rich repeats" evidence="8">
    <location>
        <begin position="1640"/>
        <end position="1740"/>
    </location>
</feature>
<evidence type="ECO:0000313" key="9">
    <source>
        <dbReference type="EMBL" id="KAF7831650.1"/>
    </source>
</evidence>
<dbReference type="SUPFAM" id="SSF52047">
    <property type="entry name" value="RNI-like"/>
    <property type="match status" value="2"/>
</dbReference>
<evidence type="ECO:0000256" key="6">
    <source>
        <dbReference type="ARBA" id="ARBA00022840"/>
    </source>
</evidence>
<dbReference type="InterPro" id="IPR002182">
    <property type="entry name" value="NB-ARC"/>
</dbReference>
<dbReference type="Pfam" id="PF23247">
    <property type="entry name" value="LRR_RPS2"/>
    <property type="match status" value="11"/>
</dbReference>
<sequence>MAEIIISVLDKAAEHLVDLVVNQGQYLFCVGKITEDLETEQKKLASVHESVQKRVEEALKKTETIEDAVLKWLDEVKILMNEMEKLMQKMTSYNGCFLGRCPNWKKYRLCRQMANKMEIAEQLIQRSDFVQFSTLAAAPDIEYFSSRNFMYFQSTKLALNKLLEAFQDDDYHMGCKVLLTTRRQQVCNTMDCEWKIPLYLLSEAESWTLLRKLARIEDDCFNSLNVVSREVARECKGLPIAIEAVGTSLKGKTIEEWKVALRRLRDSKPINVEEGVRDVFTCLRLSYDYLRGKEVKSLFLMCCIFPEDHDISVEDLFKIGVGLGICEEMNSFEIARSEVNSWINNLIDSCLLMRSMIKKDHFRMHDIVRDVALWIASEEDQTIMVNHVNDLNALTKDGALKDCYALTSWCDEIACIPQPLDAPKLKLLLLKARRSLELSNASFKSMKELMVVALVNEDYYDPKSCSLLSQSMQFLTNLQTLRLEGWELNDISWLVNLRSLQILDLKGSSFYGLPNGLVELKNLKLLDLSWCDIGEHDYNLIGRCTQLEELYAFRNRLASRTLNYEEIFIENVPFPKLKRFVLQIGWFTSNIAFVPRDLDIKTLYLGEFKISASISFINDLLQHAEDVCLHNVEGYSKNIIPDMVQVVGGMNELTSLWLHAIFDLKCIIDTTSHHIDLFQAEALFPKLIKLKLDAMYDLTEMSSSNLKILKVRYCSLTSLFTMSVARSMMLLQEITIEDCSGLKHIVEEDSTETKSEICPISDNSSSIFPQLKILSISFCNELKCLLPICCVQGLLQLEEVCIKRASQLKYVFGQHEDEHNKIQIKLPLLKLIRLEGLKSLRSIFPESYHSSCPSLRELQLVECPRFTASSTNIMGNQSCTEASRGQLIMQLEKLELNNCSIQDVLFPLGGVAFTNTDQQNKFSSSLAFLKLKKLPELNFVWSGPTQILRFQNLREFIVSGCNSLKTVFSSTILRSLQQLEKLCIKHCNELEKIISDEEIVGQNQNPLNSPPPPHVCLPNLKDLRVKGCNKLKCLFSVVIAWEDLPKLQCLCVSGAAQLEQVFGGEAKLERQNNMGKIILPNLRQITLEEVPSLFDFCQGFNSTNMCLPQASSTGASHENSLHHTTQELVLNDGRWSYQVPALMPTVLSVKELGIQNCGVVSIFYLHEAEDKQELMVSELSRLRLENLPEMSFIWAFPSPKQILSLQYLQLLEVTQCKKLKFVFSVVFHRNLTELTHLIISDCEELEEIISENEETPNLSSSNTPMGFPKLRELKIERCSKLKGFFSVNIGRMLPQLSSLCVSECAQLEVVFRNNKEQVNVNGEKLVLPMLRKIRLQNLPCLIDICQQFKLQALKLREEDLWTIRTNCSSKWNAEVTSPLPGILNVKNLHIGDCEAVNIFHILSGDQPQLMELKLENLGLSNLPELRLIWTGPSQTLNLLYLQQLNLYHCQKLKAVFSEVIHGSLPALINLSLNNCEELEEIITEDKDSEILSDADQICFPRLRVLEVYGCHKLKCLFSATMTRMLPQLNSISITHSAKLEEIFGHKSEAKGGNVKEIVLPNLERIELYGLPSLVDVCKGFKFCAKSLEWIKMTECPKFCAITEATEELSLQPNIGGEGPLVKNGIGRQQYNEVPPFFPAIFNLKGLEIEKCGLVNLFNLQMVDLPTDQHEPMASNLKGLWLEKLPELRFIWKGPTPTQTLSFQYLEILKVSGCENLRSIFSTVDHGVLPELKKVKISMCEELEEILPEFEEAQDFSNMQVCFPKLTSLTVKQCNKLKRLFSVAMVVMLPELRKIKVSEAAQLEELFSFTQNIDEVITVNREELVLPNLTKIKLEKLPSLTKVCKGLNLKALKLSTVEIDECPKFNSISGATQEVSIGPKIEEQRPLRQLCNEGPTMMPATQNISFLNLNSCAVVNIFNLQEVGRYQQEILSSRLEELHLKNLQELRFIWMGTTQVLNLHCLSYVVLNNCGKLKSVFPTMVHRSLPNLKSLTISECEELEEIMTEIEEPPNQYSNAQVFLPNIREIKVTQCNKLRCLLPITIAKMLPELNSLCISEAAQLREVFRHKISEEGTSSSTEEIMLPNLETIELTKLPLLVDVCRGLKLQVVKLSNVKINDCPNFHSIDGTTKEITVQMKAEIERAVQRC</sequence>
<feature type="domain" description="Disease resistance protein At4g27190-like leucine-rich repeats" evidence="8">
    <location>
        <begin position="1493"/>
        <end position="1599"/>
    </location>
</feature>
<dbReference type="PANTHER" id="PTHR33463">
    <property type="entry name" value="NB-ARC DOMAIN-CONTAINING PROTEIN-RELATED"/>
    <property type="match status" value="1"/>
</dbReference>
<keyword evidence="2" id="KW-0433">Leucine-rich repeat</keyword>
<dbReference type="Gene3D" id="3.80.10.10">
    <property type="entry name" value="Ribonuclease Inhibitor"/>
    <property type="match status" value="8"/>
</dbReference>
<keyword evidence="6" id="KW-0067">ATP-binding</keyword>
<keyword evidence="10" id="KW-1185">Reference proteome</keyword>
<keyword evidence="5" id="KW-0611">Plant defense</keyword>
<name>A0A834WPW3_9FABA</name>
<gene>
    <name evidence="9" type="ORF">G2W53_013983</name>
</gene>
<dbReference type="InterPro" id="IPR032675">
    <property type="entry name" value="LRR_dom_sf"/>
</dbReference>
<comment type="similarity">
    <text evidence="1">Belongs to the disease resistance NB-LRR family.</text>
</comment>
<dbReference type="GO" id="GO:0005524">
    <property type="term" value="F:ATP binding"/>
    <property type="evidence" value="ECO:0007669"/>
    <property type="project" value="UniProtKB-KW"/>
</dbReference>
<dbReference type="InterPro" id="IPR027417">
    <property type="entry name" value="P-loop_NTPase"/>
</dbReference>
<dbReference type="Gene3D" id="1.10.8.430">
    <property type="entry name" value="Helical domain of apoptotic protease-activating factors"/>
    <property type="match status" value="1"/>
</dbReference>
<dbReference type="PRINTS" id="PR00364">
    <property type="entry name" value="DISEASERSIST"/>
</dbReference>
<evidence type="ECO:0000256" key="3">
    <source>
        <dbReference type="ARBA" id="ARBA00022737"/>
    </source>
</evidence>
<keyword evidence="3" id="KW-0677">Repeat</keyword>
<dbReference type="Proteomes" id="UP000634136">
    <property type="component" value="Unassembled WGS sequence"/>
</dbReference>
<protein>
    <submittedName>
        <fullName evidence="9">Putative disease resistance protein</fullName>
    </submittedName>
</protein>